<dbReference type="EMBL" id="JBHTCQ010000002">
    <property type="protein sequence ID" value="MFC7405722.1"/>
    <property type="molecule type" value="Genomic_DNA"/>
</dbReference>
<accession>A0ABW2QAF3</accession>
<keyword evidence="1" id="KW-1133">Transmembrane helix</keyword>
<proteinExistence type="predicted"/>
<reference evidence="3" key="1">
    <citation type="journal article" date="2019" name="Int. J. Syst. Evol. Microbiol.">
        <title>The Global Catalogue of Microorganisms (GCM) 10K type strain sequencing project: providing services to taxonomists for standard genome sequencing and annotation.</title>
        <authorList>
            <consortium name="The Broad Institute Genomics Platform"/>
            <consortium name="The Broad Institute Genome Sequencing Center for Infectious Disease"/>
            <person name="Wu L."/>
            <person name="Ma J."/>
        </authorList>
    </citation>
    <scope>NUCLEOTIDE SEQUENCE [LARGE SCALE GENOMIC DNA]</scope>
    <source>
        <strain evidence="3">JCM 1490</strain>
    </source>
</reference>
<organism evidence="2 3">
    <name type="scientific">Georgenia alba</name>
    <dbReference type="NCBI Taxonomy" id="2233858"/>
    <lineage>
        <taxon>Bacteria</taxon>
        <taxon>Bacillati</taxon>
        <taxon>Actinomycetota</taxon>
        <taxon>Actinomycetes</taxon>
        <taxon>Micrococcales</taxon>
        <taxon>Bogoriellaceae</taxon>
        <taxon>Georgenia</taxon>
    </lineage>
</organism>
<sequence>MGPKGRSKEIEEYDRQVKEWQDCTAGELRYLHAHVRADSEFYNSVQITAGAVIAVIIGVFGVRLENAGWNLLGTAPVAVLLLISYRLPSWRAKAVRDLATLEHLIPLAQARDDDRARRSKRGPDEVLRTSVERLLAHERTSAGR</sequence>
<keyword evidence="3" id="KW-1185">Reference proteome</keyword>
<feature type="transmembrane region" description="Helical" evidence="1">
    <location>
        <begin position="67"/>
        <end position="87"/>
    </location>
</feature>
<keyword evidence="1" id="KW-0812">Transmembrane</keyword>
<comment type="caution">
    <text evidence="2">The sequence shown here is derived from an EMBL/GenBank/DDBJ whole genome shotgun (WGS) entry which is preliminary data.</text>
</comment>
<evidence type="ECO:0008006" key="4">
    <source>
        <dbReference type="Google" id="ProtNLM"/>
    </source>
</evidence>
<name>A0ABW2QAF3_9MICO</name>
<protein>
    <recommendedName>
        <fullName evidence="4">DUF4231 domain-containing protein</fullName>
    </recommendedName>
</protein>
<feature type="transmembrane region" description="Helical" evidence="1">
    <location>
        <begin position="41"/>
        <end position="61"/>
    </location>
</feature>
<evidence type="ECO:0000313" key="3">
    <source>
        <dbReference type="Proteomes" id="UP001596455"/>
    </source>
</evidence>
<dbReference type="Proteomes" id="UP001596455">
    <property type="component" value="Unassembled WGS sequence"/>
</dbReference>
<evidence type="ECO:0000256" key="1">
    <source>
        <dbReference type="SAM" id="Phobius"/>
    </source>
</evidence>
<evidence type="ECO:0000313" key="2">
    <source>
        <dbReference type="EMBL" id="MFC7405722.1"/>
    </source>
</evidence>
<keyword evidence="1" id="KW-0472">Membrane</keyword>
<dbReference type="RefSeq" id="WP_382394421.1">
    <property type="nucleotide sequence ID" value="NZ_JBHTCQ010000002.1"/>
</dbReference>
<gene>
    <name evidence="2" type="ORF">ACFQQL_11430</name>
</gene>